<dbReference type="Pfam" id="PF13749">
    <property type="entry name" value="HATPase_c_4"/>
    <property type="match status" value="1"/>
</dbReference>
<dbReference type="PANTHER" id="PTHR30595:SF6">
    <property type="entry name" value="SCHLAFEN ALBA-2 DOMAIN-CONTAINING PROTEIN"/>
    <property type="match status" value="1"/>
</dbReference>
<dbReference type="PANTHER" id="PTHR30595">
    <property type="entry name" value="GLPR-RELATED TRANSCRIPTIONAL REPRESSOR"/>
    <property type="match status" value="1"/>
</dbReference>
<dbReference type="AlphaFoldDB" id="A0A6L9Y4F5"/>
<sequence length="403" mass="46390">MKKEELLELLQNGENSGIEFKRDDIRPEQLAKEIVALANFQGGKILLGVEDDGLVSGIQRENLEEWVMNVFRDKIHPTILPFYEIVKWDNNKSIAIISFPQGTAKPYVLRDKGREEIYIRMGSTSTLATREQIGRLYEIGGILHTELLAVPRTDMQCLDFVRLENYLRDVLHDPSIPISEKEWQDRLLALGFLTEVAETVYCTIAGLVLFGKRPRRYLRQAGIRVMVFDTLDKDYKAKLDVILDAPLVARKEVDGQIIDGGLTEKVMETIIPFITEQTDNITPDLRREIIRYYPLEAIREMLLNAFAHRDWTRFEDIELVIYANRLELLSPGRLPNSMTIEKMKAGQRSPRNPIIMEVLRDYGYVDARGMGVRTKIMPLVKAASGKEPEFVLTEDYLKTIIYR</sequence>
<dbReference type="RefSeq" id="WP_163763660.1">
    <property type="nucleotide sequence ID" value="NZ_JAAGYR010000001.1"/>
</dbReference>
<organism evidence="2 3">
    <name type="scientific">Pelistega ratti</name>
    <dbReference type="NCBI Taxonomy" id="2652177"/>
    <lineage>
        <taxon>Bacteria</taxon>
        <taxon>Pseudomonadati</taxon>
        <taxon>Pseudomonadota</taxon>
        <taxon>Betaproteobacteria</taxon>
        <taxon>Burkholderiales</taxon>
        <taxon>Alcaligenaceae</taxon>
        <taxon>Pelistega</taxon>
    </lineage>
</organism>
<evidence type="ECO:0000313" key="3">
    <source>
        <dbReference type="Proteomes" id="UP000477651"/>
    </source>
</evidence>
<accession>A0A6L9Y4F5</accession>
<dbReference type="InterPro" id="IPR038475">
    <property type="entry name" value="RecG_C_sf"/>
</dbReference>
<protein>
    <submittedName>
        <fullName evidence="2">Transcriptional regulator</fullName>
    </submittedName>
</protein>
<proteinExistence type="predicted"/>
<dbReference type="Pfam" id="PF04326">
    <property type="entry name" value="SLFN_AlbA_2"/>
    <property type="match status" value="1"/>
</dbReference>
<reference evidence="2 3" key="1">
    <citation type="submission" date="2020-02" db="EMBL/GenBank/DDBJ databases">
        <title>Pelistega sp. NLN82 were isolated from wild rodents of the Hainan Island.</title>
        <authorList>
            <person name="Niu N."/>
            <person name="Zhou J."/>
        </authorList>
    </citation>
    <scope>NUCLEOTIDE SEQUENCE [LARGE SCALE GENOMIC DNA]</scope>
    <source>
        <strain evidence="2 3">NLN82</strain>
    </source>
</reference>
<dbReference type="InterPro" id="IPR038461">
    <property type="entry name" value="Schlafen_AlbA_2_dom_sf"/>
</dbReference>
<dbReference type="Gene3D" id="3.30.565.60">
    <property type="match status" value="1"/>
</dbReference>
<feature type="domain" description="Schlafen AlbA-2" evidence="1">
    <location>
        <begin position="14"/>
        <end position="127"/>
    </location>
</feature>
<gene>
    <name evidence="2" type="ORF">F9B74_00730</name>
</gene>
<dbReference type="EMBL" id="JAAGYR010000001">
    <property type="protein sequence ID" value="NEN74857.1"/>
    <property type="molecule type" value="Genomic_DNA"/>
</dbReference>
<dbReference type="Proteomes" id="UP000477651">
    <property type="component" value="Unassembled WGS sequence"/>
</dbReference>
<keyword evidence="3" id="KW-1185">Reference proteome</keyword>
<comment type="caution">
    <text evidence="2">The sequence shown here is derived from an EMBL/GenBank/DDBJ whole genome shotgun (WGS) entry which is preliminary data.</text>
</comment>
<dbReference type="Gene3D" id="3.30.950.30">
    <property type="entry name" value="Schlafen, AAA domain"/>
    <property type="match status" value="1"/>
</dbReference>
<dbReference type="InterPro" id="IPR007421">
    <property type="entry name" value="Schlafen_AlbA_2_dom"/>
</dbReference>
<name>A0A6L9Y4F5_9BURK</name>
<evidence type="ECO:0000313" key="2">
    <source>
        <dbReference type="EMBL" id="NEN74857.1"/>
    </source>
</evidence>
<evidence type="ECO:0000259" key="1">
    <source>
        <dbReference type="Pfam" id="PF04326"/>
    </source>
</evidence>